<sequence length="89" mass="10743">MDSERLKSHWMYWCDRCLLVMSNMEYGKESTHFTMIPLANTGLYVIRHLLLFRESPPPEMCLLRRMKKRDPSDLPRRPGRKLFQFLGRI</sequence>
<dbReference type="AlphaFoldDB" id="A0AAV4VZ11"/>
<evidence type="ECO:0000313" key="2">
    <source>
        <dbReference type="Proteomes" id="UP001054945"/>
    </source>
</evidence>
<protein>
    <submittedName>
        <fullName evidence="1">Uncharacterized protein</fullName>
    </submittedName>
</protein>
<accession>A0AAV4VZ11</accession>
<organism evidence="1 2">
    <name type="scientific">Caerostris extrusa</name>
    <name type="common">Bark spider</name>
    <name type="synonym">Caerostris bankana</name>
    <dbReference type="NCBI Taxonomy" id="172846"/>
    <lineage>
        <taxon>Eukaryota</taxon>
        <taxon>Metazoa</taxon>
        <taxon>Ecdysozoa</taxon>
        <taxon>Arthropoda</taxon>
        <taxon>Chelicerata</taxon>
        <taxon>Arachnida</taxon>
        <taxon>Araneae</taxon>
        <taxon>Araneomorphae</taxon>
        <taxon>Entelegynae</taxon>
        <taxon>Araneoidea</taxon>
        <taxon>Araneidae</taxon>
        <taxon>Caerostris</taxon>
    </lineage>
</organism>
<evidence type="ECO:0000313" key="1">
    <source>
        <dbReference type="EMBL" id="GIY75715.1"/>
    </source>
</evidence>
<name>A0AAV4VZ11_CAEEX</name>
<gene>
    <name evidence="1" type="ORF">CEXT_567901</name>
</gene>
<reference evidence="1 2" key="1">
    <citation type="submission" date="2021-06" db="EMBL/GenBank/DDBJ databases">
        <title>Caerostris extrusa draft genome.</title>
        <authorList>
            <person name="Kono N."/>
            <person name="Arakawa K."/>
        </authorList>
    </citation>
    <scope>NUCLEOTIDE SEQUENCE [LARGE SCALE GENOMIC DNA]</scope>
</reference>
<dbReference type="EMBL" id="BPLR01015380">
    <property type="protein sequence ID" value="GIY75715.1"/>
    <property type="molecule type" value="Genomic_DNA"/>
</dbReference>
<dbReference type="Proteomes" id="UP001054945">
    <property type="component" value="Unassembled WGS sequence"/>
</dbReference>
<proteinExistence type="predicted"/>
<keyword evidence="2" id="KW-1185">Reference proteome</keyword>
<comment type="caution">
    <text evidence="1">The sequence shown here is derived from an EMBL/GenBank/DDBJ whole genome shotgun (WGS) entry which is preliminary data.</text>
</comment>